<dbReference type="PANTHER" id="PTHR35560:SF3">
    <property type="entry name" value="PEPTIDASE S9 PROLYL OLIGOPEPTIDASE CATALYTIC DOMAIN-CONTAINING PROTEIN"/>
    <property type="match status" value="1"/>
</dbReference>
<dbReference type="Gene3D" id="3.40.50.1820">
    <property type="entry name" value="alpha/beta hydrolase"/>
    <property type="match status" value="2"/>
</dbReference>
<organism evidence="3 4">
    <name type="scientific">Pseudozyma flocculosa PF-1</name>
    <dbReference type="NCBI Taxonomy" id="1277687"/>
    <lineage>
        <taxon>Eukaryota</taxon>
        <taxon>Fungi</taxon>
        <taxon>Dikarya</taxon>
        <taxon>Basidiomycota</taxon>
        <taxon>Ustilaginomycotina</taxon>
        <taxon>Ustilaginomycetes</taxon>
        <taxon>Ustilaginales</taxon>
        <taxon>Ustilaginaceae</taxon>
        <taxon>Pseudozyma</taxon>
    </lineage>
</organism>
<dbReference type="HOGENOM" id="CLU_023751_4_1_1"/>
<evidence type="ECO:0000313" key="3">
    <source>
        <dbReference type="EMBL" id="EPQ26308.1"/>
    </source>
</evidence>
<evidence type="ECO:0000313" key="4">
    <source>
        <dbReference type="Proteomes" id="UP000053664"/>
    </source>
</evidence>
<dbReference type="PANTHER" id="PTHR35560">
    <property type="entry name" value="BLL0132 PROTEIN"/>
    <property type="match status" value="1"/>
</dbReference>
<proteinExistence type="predicted"/>
<evidence type="ECO:0008006" key="5">
    <source>
        <dbReference type="Google" id="ProtNLM"/>
    </source>
</evidence>
<dbReference type="AlphaFoldDB" id="A0A061H1Q8"/>
<accession>A0A061H1Q8</accession>
<dbReference type="KEGG" id="pfp:PFL1_06243"/>
<feature type="signal peptide" evidence="2">
    <location>
        <begin position="1"/>
        <end position="23"/>
    </location>
</feature>
<sequence>MTFRLACAWLACLACLLALQARALEQDVDTDGSAVNPAISSTGSSGYGWTALPTVAGARIDNKTVVVGENATLLHYIDADYDPQKIKRVVIQVHGDSRDAWNQWLYADLAAKRAAQGGTVKREEVLVVAPEFFEKIDLGAYPFIAQPRLKEEAPPPAPASGSVTDLLPTAAATSPARNANAAAKATRSASNISLAPRSAAPPAEPLLSAAASPPAGHSHASSPGPGPAPSPANRTEVLLPPDPRAIIVSDTTEYFSASQAMIFDGTSWGDGSPALNPLGNGAIGAFEALDELLAYFLDESRFPALNRVVLAGFSLGGQLVQRYAAFRPDTSDDARTTFWVSSPNSFVYFNDTRPLKPKKACRNTYNDYKYGLEGELPPFVTSRTASPDAIVERFMGRDLVYLCGVRDKMPGSDDCPSNTQGSHHVSKMVYWTERVVPYLAGAPGNGTLPAKSSVYWIAKTGHEDWKIITSDPGVYSLFLQRYNDDGTDAAAPPSNGVTATDSPTDADNGALAGIAAPSRAALLVLALVASALVVA</sequence>
<feature type="compositionally biased region" description="Low complexity" evidence="1">
    <location>
        <begin position="204"/>
        <end position="223"/>
    </location>
</feature>
<dbReference type="RefSeq" id="XP_007881972.1">
    <property type="nucleotide sequence ID" value="XM_007883781.1"/>
</dbReference>
<dbReference type="OrthoDB" id="5985073at2759"/>
<dbReference type="EMBL" id="KE361646">
    <property type="protein sequence ID" value="EPQ26308.1"/>
    <property type="molecule type" value="Genomic_DNA"/>
</dbReference>
<dbReference type="GeneID" id="19320321"/>
<protein>
    <recommendedName>
        <fullName evidence="5">Phospholipase/carboxylesterase/thioesterase domain-containing protein</fullName>
    </recommendedName>
</protein>
<feature type="chain" id="PRO_5001603297" description="Phospholipase/carboxylesterase/thioesterase domain-containing protein" evidence="2">
    <location>
        <begin position="24"/>
        <end position="535"/>
    </location>
</feature>
<reference evidence="3 4" key="1">
    <citation type="journal article" date="2013" name="Plant Cell">
        <title>The transition from a phytopathogenic smut ancestor to an anamorphic biocontrol agent deciphered by comparative whole-genome analysis.</title>
        <authorList>
            <person name="Lefebvre F."/>
            <person name="Joly D.L."/>
            <person name="Labbe C."/>
            <person name="Teichmann B."/>
            <person name="Linning R."/>
            <person name="Belzile F."/>
            <person name="Bakkeren G."/>
            <person name="Belanger R.R."/>
        </authorList>
    </citation>
    <scope>NUCLEOTIDE SEQUENCE [LARGE SCALE GENOMIC DNA]</scope>
    <source>
        <strain evidence="3 4">PF-1</strain>
    </source>
</reference>
<keyword evidence="2" id="KW-0732">Signal</keyword>
<dbReference type="InterPro" id="IPR029058">
    <property type="entry name" value="AB_hydrolase_fold"/>
</dbReference>
<evidence type="ECO:0000256" key="2">
    <source>
        <dbReference type="SAM" id="SignalP"/>
    </source>
</evidence>
<name>A0A061H1Q8_9BASI</name>
<dbReference type="eggNOG" id="ENOG502S3VG">
    <property type="taxonomic scope" value="Eukaryota"/>
</dbReference>
<evidence type="ECO:0000256" key="1">
    <source>
        <dbReference type="SAM" id="MobiDB-lite"/>
    </source>
</evidence>
<gene>
    <name evidence="3" type="ORF">PFL1_06243</name>
</gene>
<feature type="region of interest" description="Disordered" evidence="1">
    <location>
        <begin position="204"/>
        <end position="238"/>
    </location>
</feature>
<dbReference type="SUPFAM" id="SSF53474">
    <property type="entry name" value="alpha/beta-Hydrolases"/>
    <property type="match status" value="1"/>
</dbReference>
<dbReference type="Proteomes" id="UP000053664">
    <property type="component" value="Unassembled WGS sequence"/>
</dbReference>